<name>A0A812WH44_SYMPI</name>
<protein>
    <submittedName>
        <fullName evidence="5">Pomgnt1 protein</fullName>
    </submittedName>
</protein>
<dbReference type="PANTHER" id="PTHR46396">
    <property type="entry name" value="PROTEIN O-LINKED-MANNOSE BETA-1,2-N-ACETYLGLUCOSAMINYLTRANSFERASE 1"/>
    <property type="match status" value="1"/>
</dbReference>
<dbReference type="PANTHER" id="PTHR46396:SF2">
    <property type="entry name" value="ILEI_PANDER DOMAIN-CONTAINING PROTEIN"/>
    <property type="match status" value="1"/>
</dbReference>
<dbReference type="OrthoDB" id="440755at2759"/>
<dbReference type="GO" id="GO:0047223">
    <property type="term" value="F:beta-1,3-galactosyl-O-glycosyl-glycoprotein beta-1,3-N-acetylglucosaminyltransferase activity"/>
    <property type="evidence" value="ECO:0007669"/>
    <property type="project" value="TreeGrafter"/>
</dbReference>
<feature type="domain" description="ILEI/PANDER" evidence="4">
    <location>
        <begin position="335"/>
        <end position="422"/>
    </location>
</feature>
<organism evidence="5 6">
    <name type="scientific">Symbiodinium pilosum</name>
    <name type="common">Dinoflagellate</name>
    <dbReference type="NCBI Taxonomy" id="2952"/>
    <lineage>
        <taxon>Eukaryota</taxon>
        <taxon>Sar</taxon>
        <taxon>Alveolata</taxon>
        <taxon>Dinophyceae</taxon>
        <taxon>Suessiales</taxon>
        <taxon>Symbiodiniaceae</taxon>
        <taxon>Symbiodinium</taxon>
    </lineage>
</organism>
<proteinExistence type="predicted"/>
<evidence type="ECO:0000259" key="4">
    <source>
        <dbReference type="Pfam" id="PF15711"/>
    </source>
</evidence>
<feature type="transmembrane region" description="Helical" evidence="2">
    <location>
        <begin position="1207"/>
        <end position="1224"/>
    </location>
</feature>
<dbReference type="InterPro" id="IPR052463">
    <property type="entry name" value="O-linked_mannose_GnT"/>
</dbReference>
<evidence type="ECO:0000259" key="3">
    <source>
        <dbReference type="Pfam" id="PF01757"/>
    </source>
</evidence>
<keyword evidence="2" id="KW-0812">Transmembrane</keyword>
<evidence type="ECO:0000256" key="2">
    <source>
        <dbReference type="SAM" id="Phobius"/>
    </source>
</evidence>
<dbReference type="InterPro" id="IPR002656">
    <property type="entry name" value="Acyl_transf_3_dom"/>
</dbReference>
<reference evidence="5" key="1">
    <citation type="submission" date="2021-02" db="EMBL/GenBank/DDBJ databases">
        <authorList>
            <person name="Dougan E. K."/>
            <person name="Rhodes N."/>
            <person name="Thang M."/>
            <person name="Chan C."/>
        </authorList>
    </citation>
    <scope>NUCLEOTIDE SEQUENCE</scope>
</reference>
<keyword evidence="6" id="KW-1185">Reference proteome</keyword>
<feature type="region of interest" description="Disordered" evidence="1">
    <location>
        <begin position="938"/>
        <end position="974"/>
    </location>
</feature>
<feature type="transmembrane region" description="Helical" evidence="2">
    <location>
        <begin position="1279"/>
        <end position="1304"/>
    </location>
</feature>
<dbReference type="Pfam" id="PF01757">
    <property type="entry name" value="Acyl_transf_3"/>
    <property type="match status" value="1"/>
</dbReference>
<sequence length="1880" mass="204064">MESFHVFDTHAADSEALASFIHDLDSGTVVLMGVKDEASSNMSAAAKDAIKTCGANLIDSLSYRGSYALVGVKDGAALAEQAFADGGPFAIATALYSQTISHNVTVTSTSRSNGNLVQFEVDGHVLNVATGRGMNIAVVRPGGFLDSFNVFDTHAAGSEALVSFIASLGSGSLVLAGVRDEASSNMSAAAKDAMRMCGSTLIDSLSYRGSYALVGIKDGPALAEQAFVDGGPIAVATAIYSAESLPAITTSPTTTTTTTTTTTRATPFCSMLTCPAGLVLKRGSMWSMRSINETDCCAAAAKGMADVGVRSAGFADGNEAIFFANGVNFYSGPSRGMTVVTVRPDGTRKDSATFDTMRDGSDALAAYIAGIEDGTMVLIGARDEASINLTATAKAAIKTCGATMIDSLSFRASYALVGMKGGQALAEDLKKTTEGYAVAVGQMEVVISVDANKPVCDASVPVPPVSGYVSQGNLNLDAGCRYNLYEKAQATQCLQGSWIVMTGSSNTLLEFGNLINFLAPDEYHIQRDGEMIGASAVADVVIENGKVTHWAVVSNQLPECRQVDITLANQNRAACKTAIENLLVQAPAYSPGSIRITMFISFFWYRTSLALEVVGEDTLWSTAQVAVVTQVGAWYNVCSVTKEDYCPRQELLDMDRDPAIQVFKDEMEEVFVLMDSFCTGGGRAAVLGCNVQTISWTNGVRDNENFQVMNAYIEQAMASRQSSSFRLIDFFRLGGAMPEEVVNGHGSQMLNLWVWTVMLNSMCPADLAARGSYAVWEGNLCSGTEARFENCPDYYPSCLDGPRCEKWECMNSVPCTLTAGDPPMAGDTEGLCSDPVNITGFLTAPILMDELTDLDACHRGSLRIRLWCWQDVEWLLPLLSVCAAIVAEAAQYAWEKYGSKKTESAGKGSKKPESAEAKGDSLPAAAAAVADASAVAVKVHDEPSAMPEVQGESQTDGAENPKSRAATGELADLTDIAAVPSAPSPKKSKSHYSLAASAAASDAHGELTDVVSAAPSKKKTKSHVELDVKSEAALENKGKSEEKGEKNEEEVPVKMHLPPAEPAEAQKVETSADRLAQLMQTRKAGNKYPLGLARFMGSTHVVLGHLFAKGVTHPVYFFGWGFTWVPWFFMLSGFVLFSAYLKNPKEETMIQYVLRRSTTIYPLYAFSLIPAFIMQKSFGTMSAEWPTLLAQSFLLQAWWPTFTENALQMHCWFLSCMVVYWFFFKPLAYVLKNITLLKTSLLMAFFFFLPWLLVLIPVMANQPVDWYKEHVFNRTDTALNIGVVMLKFHPVCYFHVFILGMLLAKLRQLLDKKAVACGHAADSFRNPYLIALQFVAPLGYLFLILVFSVEGFEAKLWGYKLSARISVLLPFQAMILFGLAGLPSLPLPLFSYAFSKLDFLENYSYAVYVFQFLCYAVWPQTGLVNMPLFMIFTYASAVVIARGIQQPIQKWWASHTTSRLFVPFILAACLVGFSFLPDPAADSSMPDIPAQQWIDDRTKDMRLELSDAEGQHLGAMVINPSLVIADDQVIVVARRHRRETTQSNGRFSGPEGEGDAVFINQIWHSDVLIGSRPLDAALWEQWPSQGLSPLAGLPVQIWSGLRTSEGGRWEDLCIGETWIASNNTLIRHIVTGPEDPKVVSRADKLTLAFDSKPPHGGDTSICRKNNQGFADAVTQMYLSEGVNHAELGTPTAAFRLTYGQTDVAEKNWIPFVYQDSTYFIYTPLPHVVLSSESNGESEKVFSTTFRPLQRVIQENPHVRIRGSAQAVFVNNTKATPSLARPHYLALLHIFDTSTGRYAHHAYRFGAEPPFMMLQVSSQLPLTEAAATPGGVPFAFASGLAVHKNTVAITYGAGDRDARALVLTLDRLDEMFACSAYADDA</sequence>
<accession>A0A812WH44</accession>
<dbReference type="GO" id="GO:0016747">
    <property type="term" value="F:acyltransferase activity, transferring groups other than amino-acyl groups"/>
    <property type="evidence" value="ECO:0007669"/>
    <property type="project" value="InterPro"/>
</dbReference>
<feature type="domain" description="Acyltransferase 3" evidence="3">
    <location>
        <begin position="1092"/>
        <end position="1441"/>
    </location>
</feature>
<keyword evidence="2" id="KW-0472">Membrane</keyword>
<dbReference type="GO" id="GO:0016266">
    <property type="term" value="P:protein O-linked glycosylation via N-acetyl-galactosamine"/>
    <property type="evidence" value="ECO:0007669"/>
    <property type="project" value="TreeGrafter"/>
</dbReference>
<feature type="transmembrane region" description="Helical" evidence="2">
    <location>
        <begin position="1424"/>
        <end position="1444"/>
    </location>
</feature>
<dbReference type="Proteomes" id="UP000649617">
    <property type="component" value="Unassembled WGS sequence"/>
</dbReference>
<feature type="transmembrane region" description="Helical" evidence="2">
    <location>
        <begin position="1236"/>
        <end position="1259"/>
    </location>
</feature>
<comment type="caution">
    <text evidence="5">The sequence shown here is derived from an EMBL/GenBank/DDBJ whole genome shotgun (WGS) entry which is preliminary data.</text>
</comment>
<feature type="transmembrane region" description="Helical" evidence="2">
    <location>
        <begin position="1120"/>
        <end position="1141"/>
    </location>
</feature>
<feature type="transmembrane region" description="Helical" evidence="2">
    <location>
        <begin position="1369"/>
        <end position="1390"/>
    </location>
</feature>
<dbReference type="EMBL" id="CAJNIZ010043758">
    <property type="protein sequence ID" value="CAE7668221.1"/>
    <property type="molecule type" value="Genomic_DNA"/>
</dbReference>
<feature type="domain" description="ILEI/PANDER" evidence="4">
    <location>
        <begin position="4"/>
        <end position="74"/>
    </location>
</feature>
<gene>
    <name evidence="5" type="primary">Pomgnt1</name>
    <name evidence="5" type="ORF">SPIL2461_LOCUS18357</name>
</gene>
<dbReference type="InterPro" id="IPR039477">
    <property type="entry name" value="ILEI/PANDER_dom"/>
</dbReference>
<feature type="compositionally biased region" description="Basic and acidic residues" evidence="1">
    <location>
        <begin position="1022"/>
        <end position="1052"/>
    </location>
</feature>
<feature type="transmembrane region" description="Helical" evidence="2">
    <location>
        <begin position="1328"/>
        <end position="1349"/>
    </location>
</feature>
<evidence type="ECO:0000313" key="6">
    <source>
        <dbReference type="Proteomes" id="UP000649617"/>
    </source>
</evidence>
<feature type="transmembrane region" description="Helical" evidence="2">
    <location>
        <begin position="1402"/>
        <end position="1418"/>
    </location>
</feature>
<dbReference type="GO" id="GO:0000139">
    <property type="term" value="C:Golgi membrane"/>
    <property type="evidence" value="ECO:0007669"/>
    <property type="project" value="TreeGrafter"/>
</dbReference>
<feature type="region of interest" description="Disordered" evidence="1">
    <location>
        <begin position="1011"/>
        <end position="1052"/>
    </location>
</feature>
<dbReference type="PROSITE" id="PS52031">
    <property type="entry name" value="GG_LECTIN"/>
    <property type="match status" value="3"/>
</dbReference>
<keyword evidence="2" id="KW-1133">Transmembrane helix</keyword>
<evidence type="ECO:0000313" key="5">
    <source>
        <dbReference type="EMBL" id="CAE7668221.1"/>
    </source>
</evidence>
<feature type="transmembrane region" description="Helical" evidence="2">
    <location>
        <begin position="1153"/>
        <end position="1173"/>
    </location>
</feature>
<feature type="transmembrane region" description="Helical" evidence="2">
    <location>
        <begin position="1456"/>
        <end position="1476"/>
    </location>
</feature>
<evidence type="ECO:0000256" key="1">
    <source>
        <dbReference type="SAM" id="MobiDB-lite"/>
    </source>
</evidence>
<dbReference type="Pfam" id="PF15711">
    <property type="entry name" value="ILEI"/>
    <property type="match status" value="3"/>
</dbReference>
<feature type="domain" description="ILEI/PANDER" evidence="4">
    <location>
        <begin position="132"/>
        <end position="218"/>
    </location>
</feature>